<dbReference type="CDD" id="cd00801">
    <property type="entry name" value="INT_P4_C"/>
    <property type="match status" value="1"/>
</dbReference>
<dbReference type="GO" id="GO:0006310">
    <property type="term" value="P:DNA recombination"/>
    <property type="evidence" value="ECO:0007669"/>
    <property type="project" value="UniProtKB-KW"/>
</dbReference>
<dbReference type="GO" id="GO:0003677">
    <property type="term" value="F:DNA binding"/>
    <property type="evidence" value="ECO:0007669"/>
    <property type="project" value="UniProtKB-KW"/>
</dbReference>
<evidence type="ECO:0000256" key="4">
    <source>
        <dbReference type="ARBA" id="ARBA00023172"/>
    </source>
</evidence>
<dbReference type="InterPro" id="IPR013762">
    <property type="entry name" value="Integrase-like_cat_sf"/>
</dbReference>
<evidence type="ECO:0000313" key="6">
    <source>
        <dbReference type="EMBL" id="MBA8124237.1"/>
    </source>
</evidence>
<dbReference type="InterPro" id="IPR011010">
    <property type="entry name" value="DNA_brk_join_enz"/>
</dbReference>
<feature type="domain" description="Tyr recombinase" evidence="5">
    <location>
        <begin position="198"/>
        <end position="393"/>
    </location>
</feature>
<proteinExistence type="inferred from homology"/>
<dbReference type="RefSeq" id="WP_064343323.1">
    <property type="nucleotide sequence ID" value="NZ_JABXQY010000001.1"/>
</dbReference>
<reference evidence="6 7" key="1">
    <citation type="submission" date="2020-06" db="EMBL/GenBank/DDBJ databases">
        <title>REHAB project genomes.</title>
        <authorList>
            <person name="Shaw L.P."/>
        </authorList>
    </citation>
    <scope>NUCLEOTIDE SEQUENCE [LARGE SCALE GENOMIC DNA]</scope>
    <source>
        <strain evidence="6 7">RHBSTW-00092</strain>
    </source>
</reference>
<dbReference type="Gene3D" id="1.10.150.130">
    <property type="match status" value="1"/>
</dbReference>
<dbReference type="EMBL" id="JABXRN010000001">
    <property type="protein sequence ID" value="MBA8124237.1"/>
    <property type="molecule type" value="Genomic_DNA"/>
</dbReference>
<dbReference type="Pfam" id="PF13356">
    <property type="entry name" value="Arm-DNA-bind_3"/>
    <property type="match status" value="1"/>
</dbReference>
<dbReference type="Pfam" id="PF22022">
    <property type="entry name" value="Phage_int_M"/>
    <property type="match status" value="1"/>
</dbReference>
<dbReference type="InterPro" id="IPR010998">
    <property type="entry name" value="Integrase_recombinase_N"/>
</dbReference>
<dbReference type="GO" id="GO:0015074">
    <property type="term" value="P:DNA integration"/>
    <property type="evidence" value="ECO:0007669"/>
    <property type="project" value="UniProtKB-KW"/>
</dbReference>
<evidence type="ECO:0000256" key="2">
    <source>
        <dbReference type="ARBA" id="ARBA00022908"/>
    </source>
</evidence>
<organism evidence="6 7">
    <name type="scientific">Klebsiella grimontii</name>
    <dbReference type="NCBI Taxonomy" id="2058152"/>
    <lineage>
        <taxon>Bacteria</taxon>
        <taxon>Pseudomonadati</taxon>
        <taxon>Pseudomonadota</taxon>
        <taxon>Gammaproteobacteria</taxon>
        <taxon>Enterobacterales</taxon>
        <taxon>Enterobacteriaceae</taxon>
        <taxon>Klebsiella/Raoultella group</taxon>
        <taxon>Klebsiella</taxon>
    </lineage>
</organism>
<dbReference type="InterPro" id="IPR025166">
    <property type="entry name" value="Integrase_DNA_bind_dom"/>
</dbReference>
<dbReference type="InterPro" id="IPR038488">
    <property type="entry name" value="Integrase_DNA-bd_sf"/>
</dbReference>
<dbReference type="PANTHER" id="PTHR30629:SF2">
    <property type="entry name" value="PROPHAGE INTEGRASE INTS-RELATED"/>
    <property type="match status" value="1"/>
</dbReference>
<evidence type="ECO:0000256" key="1">
    <source>
        <dbReference type="ARBA" id="ARBA00008857"/>
    </source>
</evidence>
<dbReference type="Proteomes" id="UP000557483">
    <property type="component" value="Unassembled WGS sequence"/>
</dbReference>
<keyword evidence="4" id="KW-0233">DNA recombination</keyword>
<comment type="similarity">
    <text evidence="1">Belongs to the 'phage' integrase family.</text>
</comment>
<dbReference type="InterPro" id="IPR002104">
    <property type="entry name" value="Integrase_catalytic"/>
</dbReference>
<comment type="caution">
    <text evidence="6">The sequence shown here is derived from an EMBL/GenBank/DDBJ whole genome shotgun (WGS) entry which is preliminary data.</text>
</comment>
<keyword evidence="3 6" id="KW-0238">DNA-binding</keyword>
<evidence type="ECO:0000256" key="3">
    <source>
        <dbReference type="ARBA" id="ARBA00023125"/>
    </source>
</evidence>
<dbReference type="Gene3D" id="3.30.160.390">
    <property type="entry name" value="Integrase, DNA-binding domain"/>
    <property type="match status" value="1"/>
</dbReference>
<dbReference type="PANTHER" id="PTHR30629">
    <property type="entry name" value="PROPHAGE INTEGRASE"/>
    <property type="match status" value="1"/>
</dbReference>
<dbReference type="SUPFAM" id="SSF56349">
    <property type="entry name" value="DNA breaking-rejoining enzymes"/>
    <property type="match status" value="1"/>
</dbReference>
<evidence type="ECO:0000313" key="7">
    <source>
        <dbReference type="Proteomes" id="UP000557483"/>
    </source>
</evidence>
<dbReference type="InterPro" id="IPR050808">
    <property type="entry name" value="Phage_Integrase"/>
</dbReference>
<dbReference type="InterPro" id="IPR053876">
    <property type="entry name" value="Phage_int_M"/>
</dbReference>
<protein>
    <submittedName>
        <fullName evidence="6">Integrase arm-type DNA-binding domain-containing protein</fullName>
    </submittedName>
</protein>
<dbReference type="Gene3D" id="1.10.443.10">
    <property type="entry name" value="Intergrase catalytic core"/>
    <property type="match status" value="1"/>
</dbReference>
<gene>
    <name evidence="6" type="ORF">HV064_10050</name>
</gene>
<name>A0A839CJ45_9ENTR</name>
<accession>A0A839CJ45</accession>
<keyword evidence="2" id="KW-0229">DNA integration</keyword>
<evidence type="ECO:0000259" key="5">
    <source>
        <dbReference type="PROSITE" id="PS51898"/>
    </source>
</evidence>
<dbReference type="PROSITE" id="PS51898">
    <property type="entry name" value="TYR_RECOMBINASE"/>
    <property type="match status" value="1"/>
</dbReference>
<dbReference type="Pfam" id="PF00589">
    <property type="entry name" value="Phage_integrase"/>
    <property type="match status" value="1"/>
</dbReference>
<sequence>MASLTVRTVQALIKAGEPGKFGDGRGLYLKVPPKGEPYWMLRYTIGSKRREITLGKVSHLSLSEVRSLAEDTRRKVATGDDPIAEKKLNRPKQLATVDGLFEDWHKDLVKRLKHPHIPERVYRKDIAPTIGRLALVKVNPLDVRSILQKITDSGRPTISNDALLYMKQLFDHGIKLGLVQSNPATAFKVNDAGGVEKSRERALSLDEITHVFKVFREHSDSFSRDNYLACALLLLLAVRKSELTEAPWSEFNLDEKKWCLPKERSKSGVGIVIPLPPLAIKILEELKVRAWDSPYVFPNRRVSKSQHMGKDTLNRAIAKLFGAEPGKKKQPPNVMGNIEYFTVHDLRRTSRSLLASLSVPPHVAERCLNHKLKGVEGIYDRYDYFDERKEALQRVAEKISFIIESQV</sequence>
<dbReference type="AlphaFoldDB" id="A0A839CJ45"/>